<evidence type="ECO:0000259" key="2">
    <source>
        <dbReference type="Pfam" id="PF13399"/>
    </source>
</evidence>
<keyword evidence="1" id="KW-1133">Transmembrane helix</keyword>
<proteinExistence type="predicted"/>
<reference evidence="3 4" key="1">
    <citation type="submission" date="2015-03" db="EMBL/GenBank/DDBJ databases">
        <title>Luteipulveratus halotolerans sp. nov., a novel actinobacterium (Dermacoccaceae) from Sarawak, Malaysia.</title>
        <authorList>
            <person name="Juboi H."/>
            <person name="Basik A."/>
            <person name="Shamsul S.S."/>
            <person name="Arnold P."/>
            <person name="Schmitt E.K."/>
            <person name="Sanglier J.-J."/>
            <person name="Yeo T."/>
        </authorList>
    </citation>
    <scope>NUCLEOTIDE SEQUENCE [LARGE SCALE GENOMIC DNA]</scope>
    <source>
        <strain evidence="3 4">MN07-A0370</strain>
    </source>
</reference>
<dbReference type="STRING" id="571913.VV02_23880"/>
<organism evidence="3 4">
    <name type="scientific">Luteipulveratus mongoliensis</name>
    <dbReference type="NCBI Taxonomy" id="571913"/>
    <lineage>
        <taxon>Bacteria</taxon>
        <taxon>Bacillati</taxon>
        <taxon>Actinomycetota</taxon>
        <taxon>Actinomycetes</taxon>
        <taxon>Micrococcales</taxon>
        <taxon>Dermacoccaceae</taxon>
        <taxon>Luteipulveratus</taxon>
    </lineage>
</organism>
<dbReference type="KEGG" id="lmoi:VV02_23880"/>
<feature type="domain" description="LytR/CpsA/Psr regulator C-terminal" evidence="2">
    <location>
        <begin position="75"/>
        <end position="161"/>
    </location>
</feature>
<name>A0A0K1JNK7_9MICO</name>
<dbReference type="InterPro" id="IPR027381">
    <property type="entry name" value="LytR/CpsA/Psr_C"/>
</dbReference>
<dbReference type="EMBL" id="CP011112">
    <property type="protein sequence ID" value="AKU18178.1"/>
    <property type="molecule type" value="Genomic_DNA"/>
</dbReference>
<gene>
    <name evidence="3" type="ORF">VV02_23880</name>
</gene>
<keyword evidence="1" id="KW-0472">Membrane</keyword>
<dbReference type="AlphaFoldDB" id="A0A0K1JNK7"/>
<sequence length="177" mass="19164">MTNQPPHRYETGLARARRRRHRRSVAVISVVTVLVVAGFAYAIGYWQKWLPGMEDATPSCTATASQTTLPQAQFALNIYNSGTKQGGANDVSLAMKSRDFDVSVVGNDPYRKRIDGAGEIRFGPSGEANAVKYIKPLAPDALMVQDGRTDNSVDIAVGSSFPTIPTKSRPPQPQPTC</sequence>
<dbReference type="Pfam" id="PF13399">
    <property type="entry name" value="LytR_C"/>
    <property type="match status" value="1"/>
</dbReference>
<evidence type="ECO:0000256" key="1">
    <source>
        <dbReference type="SAM" id="Phobius"/>
    </source>
</evidence>
<accession>A0A0K1JNK7</accession>
<keyword evidence="1" id="KW-0812">Transmembrane</keyword>
<evidence type="ECO:0000313" key="3">
    <source>
        <dbReference type="EMBL" id="AKU18178.1"/>
    </source>
</evidence>
<evidence type="ECO:0000313" key="4">
    <source>
        <dbReference type="Proteomes" id="UP000066480"/>
    </source>
</evidence>
<feature type="transmembrane region" description="Helical" evidence="1">
    <location>
        <begin position="25"/>
        <end position="46"/>
    </location>
</feature>
<dbReference type="Proteomes" id="UP000066480">
    <property type="component" value="Chromosome"/>
</dbReference>
<dbReference type="RefSeq" id="WP_052595685.1">
    <property type="nucleotide sequence ID" value="NZ_CP011112.1"/>
</dbReference>
<keyword evidence="4" id="KW-1185">Reference proteome</keyword>
<protein>
    <recommendedName>
        <fullName evidence="2">LytR/CpsA/Psr regulator C-terminal domain-containing protein</fullName>
    </recommendedName>
</protein>
<dbReference type="OrthoDB" id="4864198at2"/>